<evidence type="ECO:0000256" key="1">
    <source>
        <dbReference type="SAM" id="MobiDB-lite"/>
    </source>
</evidence>
<feature type="compositionally biased region" description="Polar residues" evidence="1">
    <location>
        <begin position="61"/>
        <end position="70"/>
    </location>
</feature>
<feature type="compositionally biased region" description="Polar residues" evidence="1">
    <location>
        <begin position="13"/>
        <end position="30"/>
    </location>
</feature>
<keyword evidence="3" id="KW-1185">Reference proteome</keyword>
<name>A0A3S1I9M1_ANAVA</name>
<feature type="region of interest" description="Disordered" evidence="1">
    <location>
        <begin position="1"/>
        <end position="70"/>
    </location>
</feature>
<dbReference type="OrthoDB" id="517770at2"/>
<dbReference type="AlphaFoldDB" id="A0A3S1I9M1"/>
<evidence type="ECO:0000313" key="3">
    <source>
        <dbReference type="Proteomes" id="UP000276103"/>
    </source>
</evidence>
<reference evidence="2 3" key="1">
    <citation type="journal article" date="2019" name="Genome Biol. Evol.">
        <title>Day and night: Metabolic profiles and evolutionary relationships of six axenic non-marine cyanobacteria.</title>
        <authorList>
            <person name="Will S.E."/>
            <person name="Henke P."/>
            <person name="Boedeker C."/>
            <person name="Huang S."/>
            <person name="Brinkmann H."/>
            <person name="Rohde M."/>
            <person name="Jarek M."/>
            <person name="Friedl T."/>
            <person name="Seufert S."/>
            <person name="Schumacher M."/>
            <person name="Overmann J."/>
            <person name="Neumann-Schaal M."/>
            <person name="Petersen J."/>
        </authorList>
    </citation>
    <scope>NUCLEOTIDE SEQUENCE [LARGE SCALE GENOMIC DNA]</scope>
    <source>
        <strain evidence="2 3">SAG 1403-4b</strain>
    </source>
</reference>
<feature type="compositionally biased region" description="Basic and acidic residues" evidence="1">
    <location>
        <begin position="32"/>
        <end position="45"/>
    </location>
</feature>
<accession>A0A3S1I9M1</accession>
<sequence>MSAKTKKQKSDSQENTESTPTASGGYQTPLQEDIRKTGDAEKSDARPTATPEAPGEDSVAGSPNQGTESR</sequence>
<proteinExistence type="predicted"/>
<protein>
    <submittedName>
        <fullName evidence="2">Uncharacterized protein</fullName>
    </submittedName>
</protein>
<gene>
    <name evidence="2" type="ORF">DSM107003_39800</name>
</gene>
<organism evidence="2 3">
    <name type="scientific">Trichormus variabilis SAG 1403-4b</name>
    <dbReference type="NCBI Taxonomy" id="447716"/>
    <lineage>
        <taxon>Bacteria</taxon>
        <taxon>Bacillati</taxon>
        <taxon>Cyanobacteriota</taxon>
        <taxon>Cyanophyceae</taxon>
        <taxon>Nostocales</taxon>
        <taxon>Nostocaceae</taxon>
        <taxon>Trichormus</taxon>
    </lineage>
</organism>
<dbReference type="RefSeq" id="WP_127055812.1">
    <property type="nucleotide sequence ID" value="NZ_RSCM01000015.1"/>
</dbReference>
<dbReference type="EMBL" id="RSCM01000015">
    <property type="protein sequence ID" value="RUS94093.1"/>
    <property type="molecule type" value="Genomic_DNA"/>
</dbReference>
<dbReference type="Proteomes" id="UP000276103">
    <property type="component" value="Unassembled WGS sequence"/>
</dbReference>
<comment type="caution">
    <text evidence="2">The sequence shown here is derived from an EMBL/GenBank/DDBJ whole genome shotgun (WGS) entry which is preliminary data.</text>
</comment>
<evidence type="ECO:0000313" key="2">
    <source>
        <dbReference type="EMBL" id="RUS94093.1"/>
    </source>
</evidence>